<evidence type="ECO:0000313" key="2">
    <source>
        <dbReference type="Proteomes" id="UP000275777"/>
    </source>
</evidence>
<accession>A0A3S4LE42</accession>
<organism evidence="1 2">
    <name type="scientific">Chromobacterium violaceum</name>
    <dbReference type="NCBI Taxonomy" id="536"/>
    <lineage>
        <taxon>Bacteria</taxon>
        <taxon>Pseudomonadati</taxon>
        <taxon>Pseudomonadota</taxon>
        <taxon>Betaproteobacteria</taxon>
        <taxon>Neisseriales</taxon>
        <taxon>Chromobacteriaceae</taxon>
        <taxon>Chromobacterium</taxon>
    </lineage>
</organism>
<sequence length="39" mass="4477">MTTSIHIAKGLNQMHPIQSLIEQAFENRAEITPPPYRRS</sequence>
<evidence type="ECO:0000313" key="1">
    <source>
        <dbReference type="EMBL" id="VEB40214.1"/>
    </source>
</evidence>
<reference evidence="1 2" key="1">
    <citation type="submission" date="2018-12" db="EMBL/GenBank/DDBJ databases">
        <authorList>
            <consortium name="Pathogen Informatics"/>
        </authorList>
    </citation>
    <scope>NUCLEOTIDE SEQUENCE [LARGE SCALE GENOMIC DNA]</scope>
    <source>
        <strain evidence="1 2">NCTC9695</strain>
    </source>
</reference>
<dbReference type="AlphaFoldDB" id="A0A3S4LE42"/>
<name>A0A3S4LE42_CHRVL</name>
<gene>
    <name evidence="1" type="ORF">NCTC9695_00605</name>
</gene>
<dbReference type="EMBL" id="LR134182">
    <property type="protein sequence ID" value="VEB40214.1"/>
    <property type="molecule type" value="Genomic_DNA"/>
</dbReference>
<protein>
    <submittedName>
        <fullName evidence="1">Uncharacterized protein</fullName>
    </submittedName>
</protein>
<proteinExistence type="predicted"/>
<dbReference type="Proteomes" id="UP000275777">
    <property type="component" value="Chromosome"/>
</dbReference>